<dbReference type="Gene3D" id="3.40.50.1820">
    <property type="entry name" value="alpha/beta hydrolase"/>
    <property type="match status" value="2"/>
</dbReference>
<dbReference type="AlphaFoldDB" id="A0A7W9FPN8"/>
<organism evidence="4 5">
    <name type="scientific">Prosthecomicrobium pneumaticum</name>
    <dbReference type="NCBI Taxonomy" id="81895"/>
    <lineage>
        <taxon>Bacteria</taxon>
        <taxon>Pseudomonadati</taxon>
        <taxon>Pseudomonadota</taxon>
        <taxon>Alphaproteobacteria</taxon>
        <taxon>Hyphomicrobiales</taxon>
        <taxon>Kaistiaceae</taxon>
        <taxon>Prosthecomicrobium</taxon>
    </lineage>
</organism>
<sequence>MRRSFLFLIAAAATAAAAAIAYVQTARAIRFEADLLPRPHVLMPSGAPSGVVFLVSDAKGWQAEDQALAERLKGRGAAVVAIDLPSWLAKATAAVDPKDDDCTYLTADLEDLSHRIQRAGGASVYRLPVVAGRGAGGAVALGVVAQSPFATIGRTVVVDPQAAVPMKTVLCSQAPRKPEAGGVVYGLQPGPLPDPVDAIFTPAADAAGRDHVDQLVREGFALSVSAAGGSPLAALEAGIDRALAAVQAPAGNGDLSDLPIVEVPAKGHAGSGTMAIILSGDGGWRDLDRQIGDMLAAKGVPVIGLDSLKYFWSEKQPPQIAADLSRIIDHYAARWRAHQVILAGYSFGADAIPASYNRMKPEDKERIAEIALLAPSASADFVFEVTSWLSSFGLGGDDGVPTLPEIARIEPAKLQCFYGVDDDESICPQLKGKGIEIISTAGSHHFDGDYQRLADRILAGLAGRGTPARATSGAAASEGASETTAER</sequence>
<feature type="domain" description="Bacterial virulence" evidence="3">
    <location>
        <begin position="273"/>
        <end position="462"/>
    </location>
</feature>
<proteinExistence type="predicted"/>
<gene>
    <name evidence="4" type="ORF">GGQ63_003552</name>
</gene>
<comment type="caution">
    <text evidence="4">The sequence shown here is derived from an EMBL/GenBank/DDBJ whole genome shotgun (WGS) entry which is preliminary data.</text>
</comment>
<reference evidence="4 5" key="1">
    <citation type="submission" date="2020-08" db="EMBL/GenBank/DDBJ databases">
        <title>Genomic Encyclopedia of Type Strains, Phase IV (KMG-IV): sequencing the most valuable type-strain genomes for metagenomic binning, comparative biology and taxonomic classification.</title>
        <authorList>
            <person name="Goeker M."/>
        </authorList>
    </citation>
    <scope>NUCLEOTIDE SEQUENCE [LARGE SCALE GENOMIC DNA]</scope>
    <source>
        <strain evidence="4 5">DSM 16268</strain>
    </source>
</reference>
<dbReference type="SUPFAM" id="SSF53474">
    <property type="entry name" value="alpha/beta-Hydrolases"/>
    <property type="match status" value="2"/>
</dbReference>
<protein>
    <submittedName>
        <fullName evidence="4">Type IV secretory pathway VirJ component</fullName>
    </submittedName>
</protein>
<name>A0A7W9FPN8_9HYPH</name>
<keyword evidence="2" id="KW-0732">Signal</keyword>
<evidence type="ECO:0000313" key="4">
    <source>
        <dbReference type="EMBL" id="MBB5754466.1"/>
    </source>
</evidence>
<evidence type="ECO:0000259" key="3">
    <source>
        <dbReference type="Pfam" id="PF06057"/>
    </source>
</evidence>
<dbReference type="Proteomes" id="UP000523821">
    <property type="component" value="Unassembled WGS sequence"/>
</dbReference>
<feature type="region of interest" description="Disordered" evidence="1">
    <location>
        <begin position="465"/>
        <end position="487"/>
    </location>
</feature>
<dbReference type="InterPro" id="IPR011225">
    <property type="entry name" value="IV_sec_VirJ"/>
</dbReference>
<feature type="signal peptide" evidence="2">
    <location>
        <begin position="1"/>
        <end position="18"/>
    </location>
</feature>
<dbReference type="PIRSF" id="PIRSF029063">
    <property type="entry name" value="IV_sec_VirJ"/>
    <property type="match status" value="1"/>
</dbReference>
<dbReference type="RefSeq" id="WP_183857905.1">
    <property type="nucleotide sequence ID" value="NZ_JACHOO010000008.1"/>
</dbReference>
<evidence type="ECO:0000256" key="1">
    <source>
        <dbReference type="SAM" id="MobiDB-lite"/>
    </source>
</evidence>
<dbReference type="InterPro" id="IPR010333">
    <property type="entry name" value="VirJ"/>
</dbReference>
<evidence type="ECO:0000256" key="2">
    <source>
        <dbReference type="SAM" id="SignalP"/>
    </source>
</evidence>
<evidence type="ECO:0000313" key="5">
    <source>
        <dbReference type="Proteomes" id="UP000523821"/>
    </source>
</evidence>
<dbReference type="EMBL" id="JACHOO010000008">
    <property type="protein sequence ID" value="MBB5754466.1"/>
    <property type="molecule type" value="Genomic_DNA"/>
</dbReference>
<dbReference type="InterPro" id="IPR029058">
    <property type="entry name" value="AB_hydrolase_fold"/>
</dbReference>
<accession>A0A7W9FPN8</accession>
<feature type="chain" id="PRO_5030852949" evidence="2">
    <location>
        <begin position="19"/>
        <end position="487"/>
    </location>
</feature>
<keyword evidence="5" id="KW-1185">Reference proteome</keyword>
<dbReference type="Pfam" id="PF06057">
    <property type="entry name" value="VirJ"/>
    <property type="match status" value="1"/>
</dbReference>